<evidence type="ECO:0000313" key="8">
    <source>
        <dbReference type="Proteomes" id="UP001586593"/>
    </source>
</evidence>
<dbReference type="PANTHER" id="PTHR48208:SF2">
    <property type="entry name" value="CENTROMERE PROTEIN I"/>
    <property type="match status" value="1"/>
</dbReference>
<proteinExistence type="inferred from homology"/>
<dbReference type="PANTHER" id="PTHR48208">
    <property type="entry name" value="CENTROMERE PROTEIN I"/>
    <property type="match status" value="1"/>
</dbReference>
<keyword evidence="8" id="KW-1185">Reference proteome</keyword>
<evidence type="ECO:0008006" key="9">
    <source>
        <dbReference type="Google" id="ProtNLM"/>
    </source>
</evidence>
<evidence type="ECO:0000313" key="7">
    <source>
        <dbReference type="EMBL" id="KAL1877621.1"/>
    </source>
</evidence>
<organism evidence="7 8">
    <name type="scientific">Phialemonium thermophilum</name>
    <dbReference type="NCBI Taxonomy" id="223376"/>
    <lineage>
        <taxon>Eukaryota</taxon>
        <taxon>Fungi</taxon>
        <taxon>Dikarya</taxon>
        <taxon>Ascomycota</taxon>
        <taxon>Pezizomycotina</taxon>
        <taxon>Sordariomycetes</taxon>
        <taxon>Sordariomycetidae</taxon>
        <taxon>Cephalothecales</taxon>
        <taxon>Cephalothecaceae</taxon>
        <taxon>Phialemonium</taxon>
    </lineage>
</organism>
<sequence length="698" mass="77096">MSRSIDSLIDTLEQASQLPTKRRTVNIDPTVDALASALYETGALPDEVVRLVNLVTKPSHLTQAIVGTIIRHLYPATKVPREALLQVLGCLGHGELKPSLSSQHLLLRWLVMVNNVLEDPALLSQAYSVLFNLLNTAALRPQLCHLLALITRRKHVRPFRIQALLSLSRHTGNDPALTGLLRVYKSYYPEIIVGDATKGRASSFKHPDPQWRSQLEEIQASHLGERDKAATTRNKFQMNHLLGKQINGQRRIVIPAAHTLQAHESSVTLAEIDGPENLAKNLDKIELPSQLIAVLADPLLQKLMALKPNNEAHMRVNNWVLSCLSDVSSGNAGIDVLLDMVEILQDYVSSTQLLTPTLLHVFAELFQIWDGSERREVILDVLSYLPLSNYDNLYKNTLGPLEACILDNTAERQLILLSFYTALLRRWRVIMLSANDPSALPLPSVAKLVSHVNLLCLTISQTSPTVSSLLSIFEFFNCAQSLLGIPSLSAAALVETPPPSLVYLAHFSHSPAVVSSLYSVVAGFKRGLEAAMTQNLARTPTQRESENIRTFNGFLMDICNCIWRAKAFGTTDANARGCQVSRVVVSSLQQYLAAADPESPLSSAFDVSHSPALCLQSLYYIRGLEDTAVAEKDGYLQERHGGPVTQKSLVALRHRGGLELSWQEYRLGVLRHLEENGFGGISTLMYNTMKNLMQAKSS</sequence>
<dbReference type="CDD" id="cd22647">
    <property type="entry name" value="CTF3_NTD_HEAT"/>
    <property type="match status" value="1"/>
</dbReference>
<keyword evidence="5" id="KW-0539">Nucleus</keyword>
<comment type="similarity">
    <text evidence="3">Belongs to the CENP-I/CTF3 family.</text>
</comment>
<accession>A0ABR3XNP7</accession>
<evidence type="ECO:0000256" key="2">
    <source>
        <dbReference type="ARBA" id="ARBA00004584"/>
    </source>
</evidence>
<keyword evidence="6" id="KW-0137">Centromere</keyword>
<dbReference type="EMBL" id="JAZHXJ010000061">
    <property type="protein sequence ID" value="KAL1877621.1"/>
    <property type="molecule type" value="Genomic_DNA"/>
</dbReference>
<evidence type="ECO:0000256" key="1">
    <source>
        <dbReference type="ARBA" id="ARBA00004123"/>
    </source>
</evidence>
<protein>
    <recommendedName>
        <fullName evidence="9">Mis6 domain-containing protein</fullName>
    </recommendedName>
</protein>
<evidence type="ECO:0000256" key="5">
    <source>
        <dbReference type="ARBA" id="ARBA00023242"/>
    </source>
</evidence>
<evidence type="ECO:0000256" key="6">
    <source>
        <dbReference type="ARBA" id="ARBA00023328"/>
    </source>
</evidence>
<comment type="caution">
    <text evidence="7">The sequence shown here is derived from an EMBL/GenBank/DDBJ whole genome shotgun (WGS) entry which is preliminary data.</text>
</comment>
<dbReference type="Proteomes" id="UP001586593">
    <property type="component" value="Unassembled WGS sequence"/>
</dbReference>
<evidence type="ECO:0000256" key="4">
    <source>
        <dbReference type="ARBA" id="ARBA00022454"/>
    </source>
</evidence>
<dbReference type="Pfam" id="PF07778">
    <property type="entry name" value="CENP-I"/>
    <property type="match status" value="1"/>
</dbReference>
<reference evidence="7 8" key="1">
    <citation type="journal article" date="2024" name="Commun. Biol.">
        <title>Comparative genomic analysis of thermophilic fungi reveals convergent evolutionary adaptations and gene losses.</title>
        <authorList>
            <person name="Steindorff A.S."/>
            <person name="Aguilar-Pontes M.V."/>
            <person name="Robinson A.J."/>
            <person name="Andreopoulos B."/>
            <person name="LaButti K."/>
            <person name="Kuo A."/>
            <person name="Mondo S."/>
            <person name="Riley R."/>
            <person name="Otillar R."/>
            <person name="Haridas S."/>
            <person name="Lipzen A."/>
            <person name="Grimwood J."/>
            <person name="Schmutz J."/>
            <person name="Clum A."/>
            <person name="Reid I.D."/>
            <person name="Moisan M.C."/>
            <person name="Butler G."/>
            <person name="Nguyen T.T.M."/>
            <person name="Dewar K."/>
            <person name="Conant G."/>
            <person name="Drula E."/>
            <person name="Henrissat B."/>
            <person name="Hansel C."/>
            <person name="Singer S."/>
            <person name="Hutchinson M.I."/>
            <person name="de Vries R.P."/>
            <person name="Natvig D.O."/>
            <person name="Powell A.J."/>
            <person name="Tsang A."/>
            <person name="Grigoriev I.V."/>
        </authorList>
    </citation>
    <scope>NUCLEOTIDE SEQUENCE [LARGE SCALE GENOMIC DNA]</scope>
    <source>
        <strain evidence="7 8">ATCC 24622</strain>
    </source>
</reference>
<name>A0ABR3XNP7_9PEZI</name>
<keyword evidence="4" id="KW-0158">Chromosome</keyword>
<gene>
    <name evidence="7" type="ORF">VTK73DRAFT_8445</name>
</gene>
<dbReference type="InterPro" id="IPR012485">
    <property type="entry name" value="CENP-I"/>
</dbReference>
<evidence type="ECO:0000256" key="3">
    <source>
        <dbReference type="ARBA" id="ARBA00005470"/>
    </source>
</evidence>
<comment type="subcellular location">
    <subcellularLocation>
        <location evidence="2">Chromosome</location>
        <location evidence="2">Centromere</location>
    </subcellularLocation>
    <subcellularLocation>
        <location evidence="1">Nucleus</location>
    </subcellularLocation>
</comment>